<accession>A0ABR0F2T9</accession>
<protein>
    <submittedName>
        <fullName evidence="2">Uncharacterized protein</fullName>
    </submittedName>
</protein>
<dbReference type="EMBL" id="JAXOVC010000001">
    <property type="protein sequence ID" value="KAK4508264.1"/>
    <property type="molecule type" value="Genomic_DNA"/>
</dbReference>
<proteinExistence type="predicted"/>
<evidence type="ECO:0000313" key="3">
    <source>
        <dbReference type="Proteomes" id="UP001305779"/>
    </source>
</evidence>
<evidence type="ECO:0000313" key="2">
    <source>
        <dbReference type="EMBL" id="KAK4508264.1"/>
    </source>
</evidence>
<name>A0ABR0F2T9_ZASCE</name>
<sequence length="233" mass="25865">MTTPSAALQVFATPELSDYIFSFILSGLHDLTNLEDPRSVKTHANANLLTSVLHLSEVCRTLQRAILGSKYIQRALYLLSDPVTSRSWSVSSNNQTDPGTYRPPTRTAPSLNPIIQTTFPSYHLRLSYLGTQPQHQAILIVTRRDMPAVQRKGASGQGKTLSSMLLTQPPCNVIEATIYEERDETKEYVTRTTSLADPRIECETGITLGLVHARVGEMFEKHEDVVAIRLATV</sequence>
<keyword evidence="3" id="KW-1185">Reference proteome</keyword>
<feature type="compositionally biased region" description="Polar residues" evidence="1">
    <location>
        <begin position="88"/>
        <end position="98"/>
    </location>
</feature>
<evidence type="ECO:0000256" key="1">
    <source>
        <dbReference type="SAM" id="MobiDB-lite"/>
    </source>
</evidence>
<feature type="region of interest" description="Disordered" evidence="1">
    <location>
        <begin position="88"/>
        <end position="112"/>
    </location>
</feature>
<gene>
    <name evidence="2" type="ORF">PRZ48_002002</name>
</gene>
<dbReference type="Proteomes" id="UP001305779">
    <property type="component" value="Unassembled WGS sequence"/>
</dbReference>
<comment type="caution">
    <text evidence="2">The sequence shown here is derived from an EMBL/GenBank/DDBJ whole genome shotgun (WGS) entry which is preliminary data.</text>
</comment>
<reference evidence="2 3" key="1">
    <citation type="journal article" date="2023" name="G3 (Bethesda)">
        <title>A chromosome-level genome assembly of Zasmidium syzygii isolated from banana leaves.</title>
        <authorList>
            <person name="van Westerhoven A.C."/>
            <person name="Mehrabi R."/>
            <person name="Talebi R."/>
            <person name="Steentjes M.B.F."/>
            <person name="Corcolon B."/>
            <person name="Chong P.A."/>
            <person name="Kema G.H.J."/>
            <person name="Seidl M.F."/>
        </authorList>
    </citation>
    <scope>NUCLEOTIDE SEQUENCE [LARGE SCALE GENOMIC DNA]</scope>
    <source>
        <strain evidence="2 3">P124</strain>
    </source>
</reference>
<organism evidence="2 3">
    <name type="scientific">Zasmidium cellare</name>
    <name type="common">Wine cellar mold</name>
    <name type="synonym">Racodium cellare</name>
    <dbReference type="NCBI Taxonomy" id="395010"/>
    <lineage>
        <taxon>Eukaryota</taxon>
        <taxon>Fungi</taxon>
        <taxon>Dikarya</taxon>
        <taxon>Ascomycota</taxon>
        <taxon>Pezizomycotina</taxon>
        <taxon>Dothideomycetes</taxon>
        <taxon>Dothideomycetidae</taxon>
        <taxon>Mycosphaerellales</taxon>
        <taxon>Mycosphaerellaceae</taxon>
        <taxon>Zasmidium</taxon>
    </lineage>
</organism>